<reference evidence="3" key="1">
    <citation type="submission" date="2019-04" db="EMBL/GenBank/DDBJ databases">
        <title>Genome sequence of Pseudomonas putida 1290, an auxin catabolizing strain.</title>
        <authorList>
            <person name="Laird T.S."/>
            <person name="Leveau J.H.J."/>
        </authorList>
    </citation>
    <scope>NUCLEOTIDE SEQUENCE [LARGE SCALE GENOMIC DNA]</scope>
    <source>
        <strain evidence="3">1290</strain>
    </source>
</reference>
<dbReference type="EMBL" id="CP039371">
    <property type="protein sequence ID" value="QCI11369.1"/>
    <property type="molecule type" value="Genomic_DNA"/>
</dbReference>
<evidence type="ECO:0000256" key="1">
    <source>
        <dbReference type="SAM" id="MobiDB-lite"/>
    </source>
</evidence>
<accession>A0A4D6X5R8</accession>
<dbReference type="AlphaFoldDB" id="A0A4D6X5R8"/>
<dbReference type="Proteomes" id="UP000298551">
    <property type="component" value="Chromosome"/>
</dbReference>
<protein>
    <submittedName>
        <fullName evidence="2">Uncharacterized protein</fullName>
    </submittedName>
</protein>
<sequence length="608" mass="65938">MASKLRDTTRPNQQAAAYPAPDIPLRNEYGEIDVEALKDAPLEMVIKGDHIKFGNEVYPVWRGAAVDGEPFDELNAVVEVPVDYDPDVGITAYVSNRYVKPYQGGSAFLSYKVDGMDENTPDSERVFCYLGLRERGGFETLAVAQARESHDRVIVTTDLATEGVSLLAPRYQAIQIGDSVELLMKGFNASGDPVPEHSEVHAVTAANLAEPLQWQVAKSHFMRVRGGRAEFHYEVTLAGVGGTLTSPVQTFAVDSASAPADRLAVAEIDGSTGAPLDPGMFPDGVTVRVPVYPGIQPGDFLLLYWHSPGQPQPVAQFARMDVSCLETNEIVLHVSADLLVQGEHNVIYQFARTGDALTSEPLRVEFEAPRALAAPAIERATEDGPGRQQLAAGDALLGAYVTVPDVELRPGENFEVHWWGYEKGGRQVTDTPETAGGRRFKIDPGVVAANMHQPLDTEGRRFEVFYHIVDEHGVRSQPSAAVNLRVVPVSLGSTINCREADAVGDLPQSRLGPNGALLAVTGGTGLWAFAAQGQPFTIAVENIAVLRDATPITAMELRAVRVEQWLSRAVYDQMEDNKQHTVSGTVSFDQGDSWHALTPLRLTPKKST</sequence>
<name>A0A4D6X5R8_PSEPU</name>
<evidence type="ECO:0000313" key="3">
    <source>
        <dbReference type="Proteomes" id="UP000298551"/>
    </source>
</evidence>
<proteinExistence type="predicted"/>
<organism evidence="2 3">
    <name type="scientific">Pseudomonas putida</name>
    <name type="common">Arthrobacter siderocapsulatus</name>
    <dbReference type="NCBI Taxonomy" id="303"/>
    <lineage>
        <taxon>Bacteria</taxon>
        <taxon>Pseudomonadati</taxon>
        <taxon>Pseudomonadota</taxon>
        <taxon>Gammaproteobacteria</taxon>
        <taxon>Pseudomonadales</taxon>
        <taxon>Pseudomonadaceae</taxon>
        <taxon>Pseudomonas</taxon>
    </lineage>
</organism>
<gene>
    <name evidence="2" type="ORF">E6B08_08145</name>
</gene>
<feature type="region of interest" description="Disordered" evidence="1">
    <location>
        <begin position="1"/>
        <end position="21"/>
    </location>
</feature>
<evidence type="ECO:0000313" key="2">
    <source>
        <dbReference type="EMBL" id="QCI11369.1"/>
    </source>
</evidence>
<dbReference type="OrthoDB" id="7015712at2"/>
<dbReference type="RefSeq" id="WP_136913546.1">
    <property type="nucleotide sequence ID" value="NZ_CP039371.1"/>
</dbReference>